<dbReference type="InterPro" id="IPR042197">
    <property type="entry name" value="Apaf_helical"/>
</dbReference>
<dbReference type="CDD" id="cd14798">
    <property type="entry name" value="RX-CC_like"/>
    <property type="match status" value="1"/>
</dbReference>
<evidence type="ECO:0008006" key="13">
    <source>
        <dbReference type="Google" id="ProtNLM"/>
    </source>
</evidence>
<evidence type="ECO:0000256" key="3">
    <source>
        <dbReference type="ARBA" id="ARBA00022737"/>
    </source>
</evidence>
<dbReference type="Gene3D" id="3.40.50.300">
    <property type="entry name" value="P-loop containing nucleotide triphosphate hydrolases"/>
    <property type="match status" value="1"/>
</dbReference>
<protein>
    <recommendedName>
        <fullName evidence="13">NB-ARC domain-containing protein</fullName>
    </recommendedName>
</protein>
<dbReference type="InterPro" id="IPR032675">
    <property type="entry name" value="LRR_dom_sf"/>
</dbReference>
<evidence type="ECO:0000256" key="5">
    <source>
        <dbReference type="ARBA" id="ARBA00022821"/>
    </source>
</evidence>
<dbReference type="InterPro" id="IPR038005">
    <property type="entry name" value="RX-like_CC"/>
</dbReference>
<reference evidence="11" key="2">
    <citation type="submission" date="2015-03" db="UniProtKB">
        <authorList>
            <consortium name="EnsemblPlants"/>
        </authorList>
    </citation>
    <scope>IDENTIFICATION</scope>
</reference>
<dbReference type="HOGENOM" id="CLU_000837_25_4_1"/>
<dbReference type="Pfam" id="PF23598">
    <property type="entry name" value="LRR_14"/>
    <property type="match status" value="1"/>
</dbReference>
<keyword evidence="2" id="KW-0433">Leucine-rich repeat</keyword>
<evidence type="ECO:0000256" key="2">
    <source>
        <dbReference type="ARBA" id="ARBA00022614"/>
    </source>
</evidence>
<dbReference type="InterPro" id="IPR002182">
    <property type="entry name" value="NB-ARC"/>
</dbReference>
<keyword evidence="12" id="KW-1185">Reference proteome</keyword>
<evidence type="ECO:0000256" key="6">
    <source>
        <dbReference type="ARBA" id="ARBA00023054"/>
    </source>
</evidence>
<evidence type="ECO:0000259" key="9">
    <source>
        <dbReference type="Pfam" id="PF23559"/>
    </source>
</evidence>
<dbReference type="InterPro" id="IPR044974">
    <property type="entry name" value="Disease_R_plants"/>
</dbReference>
<evidence type="ECO:0000256" key="1">
    <source>
        <dbReference type="ARBA" id="ARBA00008894"/>
    </source>
</evidence>
<dbReference type="eggNOG" id="KOG4658">
    <property type="taxonomic scope" value="Eukaryota"/>
</dbReference>
<dbReference type="EnsemblPlants" id="OBART10G04220.1">
    <property type="protein sequence ID" value="OBART10G04220.1"/>
    <property type="gene ID" value="OBART10G04220"/>
</dbReference>
<dbReference type="SUPFAM" id="SSF52540">
    <property type="entry name" value="P-loop containing nucleoside triphosphate hydrolases"/>
    <property type="match status" value="1"/>
</dbReference>
<dbReference type="Proteomes" id="UP000026960">
    <property type="component" value="Chromosome 10"/>
</dbReference>
<dbReference type="Gene3D" id="3.80.10.10">
    <property type="entry name" value="Ribonuclease Inhibitor"/>
    <property type="match status" value="1"/>
</dbReference>
<keyword evidence="5" id="KW-0611">Plant defense</keyword>
<dbReference type="InterPro" id="IPR036388">
    <property type="entry name" value="WH-like_DNA-bd_sf"/>
</dbReference>
<dbReference type="Pfam" id="PF00931">
    <property type="entry name" value="NB-ARC"/>
    <property type="match status" value="1"/>
</dbReference>
<evidence type="ECO:0000259" key="10">
    <source>
        <dbReference type="Pfam" id="PF23598"/>
    </source>
</evidence>
<dbReference type="Pfam" id="PF18052">
    <property type="entry name" value="Rx_N"/>
    <property type="match status" value="1"/>
</dbReference>
<dbReference type="GO" id="GO:0009626">
    <property type="term" value="P:plant-type hypersensitive response"/>
    <property type="evidence" value="ECO:0007669"/>
    <property type="project" value="UniProtKB-ARBA"/>
</dbReference>
<dbReference type="InterPro" id="IPR041118">
    <property type="entry name" value="Rx_N"/>
</dbReference>
<feature type="domain" description="Disease resistance N-terminal" evidence="8">
    <location>
        <begin position="5"/>
        <end position="88"/>
    </location>
</feature>
<accession>A0A0D3HBS4</accession>
<feature type="domain" description="Disease resistance protein winged helix" evidence="9">
    <location>
        <begin position="431"/>
        <end position="499"/>
    </location>
</feature>
<keyword evidence="4" id="KW-0547">Nucleotide-binding</keyword>
<dbReference type="Gene3D" id="1.10.8.430">
    <property type="entry name" value="Helical domain of apoptotic protease-activating factors"/>
    <property type="match status" value="1"/>
</dbReference>
<dbReference type="Gramene" id="OBART10G04220.1">
    <property type="protein sequence ID" value="OBART10G04220.1"/>
    <property type="gene ID" value="OBART10G04220"/>
</dbReference>
<comment type="similarity">
    <text evidence="1">Belongs to the disease resistance NB-LRR family.</text>
</comment>
<dbReference type="GO" id="GO:0043531">
    <property type="term" value="F:ADP binding"/>
    <property type="evidence" value="ECO:0007669"/>
    <property type="project" value="InterPro"/>
</dbReference>
<evidence type="ECO:0000259" key="7">
    <source>
        <dbReference type="Pfam" id="PF00931"/>
    </source>
</evidence>
<dbReference type="STRING" id="65489.A0A0D3HBS4"/>
<dbReference type="InterPro" id="IPR027417">
    <property type="entry name" value="P-loop_NTPase"/>
</dbReference>
<proteinExistence type="inferred from homology"/>
<dbReference type="GO" id="GO:0002758">
    <property type="term" value="P:innate immune response-activating signaling pathway"/>
    <property type="evidence" value="ECO:0007669"/>
    <property type="project" value="UniProtKB-ARBA"/>
</dbReference>
<dbReference type="InterPro" id="IPR058922">
    <property type="entry name" value="WHD_DRP"/>
</dbReference>
<reference evidence="11" key="1">
    <citation type="journal article" date="2009" name="Rice">
        <title>De Novo Next Generation Sequencing of Plant Genomes.</title>
        <authorList>
            <person name="Rounsley S."/>
            <person name="Marri P.R."/>
            <person name="Yu Y."/>
            <person name="He R."/>
            <person name="Sisneros N."/>
            <person name="Goicoechea J.L."/>
            <person name="Lee S.J."/>
            <person name="Angelova A."/>
            <person name="Kudrna D."/>
            <person name="Luo M."/>
            <person name="Affourtit J."/>
            <person name="Desany B."/>
            <person name="Knight J."/>
            <person name="Niazi F."/>
            <person name="Egholm M."/>
            <person name="Wing R.A."/>
        </authorList>
    </citation>
    <scope>NUCLEOTIDE SEQUENCE [LARGE SCALE GENOMIC DNA]</scope>
    <source>
        <strain evidence="11">cv. IRGC 105608</strain>
    </source>
</reference>
<evidence type="ECO:0000259" key="8">
    <source>
        <dbReference type="Pfam" id="PF18052"/>
    </source>
</evidence>
<name>A0A0D3HBS4_9ORYZ</name>
<dbReference type="Gene3D" id="1.20.5.4130">
    <property type="match status" value="1"/>
</dbReference>
<dbReference type="Gene3D" id="1.10.10.10">
    <property type="entry name" value="Winged helix-like DNA-binding domain superfamily/Winged helix DNA-binding domain"/>
    <property type="match status" value="1"/>
</dbReference>
<dbReference type="Pfam" id="PF23559">
    <property type="entry name" value="WHD_DRP"/>
    <property type="match status" value="1"/>
</dbReference>
<dbReference type="FunFam" id="1.10.10.10:FF:000322">
    <property type="entry name" value="Probable disease resistance protein At1g63360"/>
    <property type="match status" value="1"/>
</dbReference>
<evidence type="ECO:0000256" key="4">
    <source>
        <dbReference type="ARBA" id="ARBA00022741"/>
    </source>
</evidence>
<keyword evidence="3" id="KW-0677">Repeat</keyword>
<dbReference type="PANTHER" id="PTHR23155">
    <property type="entry name" value="DISEASE RESISTANCE PROTEIN RP"/>
    <property type="match status" value="1"/>
</dbReference>
<dbReference type="PRINTS" id="PR00364">
    <property type="entry name" value="DISEASERSIST"/>
</dbReference>
<dbReference type="PANTHER" id="PTHR23155:SF1185">
    <property type="entry name" value="DISEASE RESISTANCE RPP8-LIKE PROTEIN 3-RELATED"/>
    <property type="match status" value="1"/>
</dbReference>
<organism evidence="11">
    <name type="scientific">Oryza barthii</name>
    <dbReference type="NCBI Taxonomy" id="65489"/>
    <lineage>
        <taxon>Eukaryota</taxon>
        <taxon>Viridiplantae</taxon>
        <taxon>Streptophyta</taxon>
        <taxon>Embryophyta</taxon>
        <taxon>Tracheophyta</taxon>
        <taxon>Spermatophyta</taxon>
        <taxon>Magnoliopsida</taxon>
        <taxon>Liliopsida</taxon>
        <taxon>Poales</taxon>
        <taxon>Poaceae</taxon>
        <taxon>BOP clade</taxon>
        <taxon>Oryzoideae</taxon>
        <taxon>Oryzeae</taxon>
        <taxon>Oryzinae</taxon>
        <taxon>Oryza</taxon>
    </lineage>
</organism>
<keyword evidence="6" id="KW-0175">Coiled coil</keyword>
<feature type="domain" description="Disease resistance R13L4/SHOC-2-like LRR" evidence="10">
    <location>
        <begin position="551"/>
        <end position="855"/>
    </location>
</feature>
<dbReference type="SUPFAM" id="SSF52058">
    <property type="entry name" value="L domain-like"/>
    <property type="match status" value="1"/>
</dbReference>
<feature type="domain" description="NB-ARC" evidence="7">
    <location>
        <begin position="170"/>
        <end position="349"/>
    </location>
</feature>
<evidence type="ECO:0000313" key="12">
    <source>
        <dbReference type="Proteomes" id="UP000026960"/>
    </source>
</evidence>
<dbReference type="InterPro" id="IPR055414">
    <property type="entry name" value="LRR_R13L4/SHOC2-like"/>
</dbReference>
<evidence type="ECO:0000313" key="11">
    <source>
        <dbReference type="EnsemblPlants" id="OBART10G04220.1"/>
    </source>
</evidence>
<dbReference type="AlphaFoldDB" id="A0A0D3HBS4"/>
<dbReference type="GO" id="GO:0042742">
    <property type="term" value="P:defense response to bacterium"/>
    <property type="evidence" value="ECO:0007669"/>
    <property type="project" value="UniProtKB-ARBA"/>
</dbReference>
<dbReference type="PaxDb" id="65489-OBART10G04220.1"/>
<sequence>MTASVVSSVLQRLGDLVIQEATFLSDVPRQVSSMKAELSQMQCFLNVVDAKCLEGNSMMKNLASNIQDVAYRVEEVIDNAHFIFRRRNTSVSKYTHIFGDSIDLREVGKNIQVIRKEISEIFERYNRYNAVNSSTSTEAQPIFREDEDFYAQRLVLPGLDQGMDIVGFDHEIAQIKSYLLDQNNMNLTVISIVGQAGAGKSTLAKLAYSSVITEGYFHKYGWVSISPKYSALEVLRDLVRQIRGTGKISERKSMHLNFYGETEVSKLLFDFLKEERYLIVLDDIWTTDTWDKIKSVFPDKGNGSRIILTTRDMEVGQHPKTKLQIHTPDLLDEDKSWELFQKKAFPHDVQFTELEVVGKKLSKKCNGLPLALVVLGCFLSRNHNIHTWEKMVASVDWEIMKKEGDVGRILALSYHNMSNNLKACFLYTASFPEDYPITVHVLKKMWIAEGFVPNIRGYTQEEVAYRYVEELAQRCMIQIEERSKNIGWIKKIKVHDVLREWGIGQARKEGFLKVCSSGTDVETYYADEQRCYRVAFHGYFDNEVGKSVLNLRSVLAFNPDGKRLFSFNGLHLLRVLHFCSSLKTCTLPEEINKLVHLRYLGLEGNTVFMFPSYMKGLRNLQILEASTATVKALPSSLWSIAALKHVHVYQVLHWKAQEIRTKRSLQTLYVFSIMQCDALTWKRTIRSLQKMSQHVSWCLGIASTKRVKEKETQEHEEYNLDIRVDALESKVDGLELSGCFKEHHVLNDVLPHHNLFPNFLLQLKISCPNILNDDPMPILERLPRLEVLEIVNSSYTGKSITCSSEGFLALRSLVLMDLGLEEWNLQQGSMAFLAVLTLKCTMLRSISNVLHQLDDLVELRLICMPQLSVDDHEAARGRGCRVMISVDEEQNSDN</sequence>